<dbReference type="Gene3D" id="3.90.1150.10">
    <property type="entry name" value="Aspartate Aminotransferase, domain 1"/>
    <property type="match status" value="1"/>
</dbReference>
<reference evidence="13 14" key="1">
    <citation type="submission" date="2018-06" db="EMBL/GenBank/DDBJ databases">
        <title>Genomic Encyclopedia of Type Strains, Phase III (KMG-III): the genomes of soil and plant-associated and newly described type strains.</title>
        <authorList>
            <person name="Whitman W."/>
        </authorList>
    </citation>
    <scope>NUCLEOTIDE SEQUENCE [LARGE SCALE GENOMIC DNA]</scope>
    <source>
        <strain evidence="13 14">CECT 9025</strain>
    </source>
</reference>
<comment type="catalytic activity">
    <reaction evidence="10">
        <text>L-histidinol phosphate + 2-oxoglutarate = 3-(imidazol-4-yl)-2-oxopropyl phosphate + L-glutamate</text>
        <dbReference type="Rhea" id="RHEA:23744"/>
        <dbReference type="ChEBI" id="CHEBI:16810"/>
        <dbReference type="ChEBI" id="CHEBI:29985"/>
        <dbReference type="ChEBI" id="CHEBI:57766"/>
        <dbReference type="ChEBI" id="CHEBI:57980"/>
        <dbReference type="EC" id="2.6.1.9"/>
    </reaction>
</comment>
<dbReference type="InterPro" id="IPR015422">
    <property type="entry name" value="PyrdxlP-dep_Trfase_small"/>
</dbReference>
<dbReference type="PROSITE" id="PS00599">
    <property type="entry name" value="AA_TRANSFER_CLASS_2"/>
    <property type="match status" value="1"/>
</dbReference>
<dbReference type="InterPro" id="IPR004839">
    <property type="entry name" value="Aminotransferase_I/II_large"/>
</dbReference>
<dbReference type="Gene3D" id="3.40.640.10">
    <property type="entry name" value="Type I PLP-dependent aspartate aminotransferase-like (Major domain)"/>
    <property type="match status" value="1"/>
</dbReference>
<dbReference type="Pfam" id="PF00155">
    <property type="entry name" value="Aminotran_1_2"/>
    <property type="match status" value="1"/>
</dbReference>
<dbReference type="RefSeq" id="WP_110812521.1">
    <property type="nucleotide sequence ID" value="NZ_QJTE01000001.1"/>
</dbReference>
<comment type="similarity">
    <text evidence="3">Belongs to the class-II pyridoxal-phosphate-dependent aminotransferase family. Histidinol-phosphate aminotransferase subfamily.</text>
</comment>
<dbReference type="OrthoDB" id="9809616at2"/>
<dbReference type="Proteomes" id="UP000248311">
    <property type="component" value="Unassembled WGS sequence"/>
</dbReference>
<keyword evidence="5 13" id="KW-0032">Aminotransferase</keyword>
<keyword evidence="14" id="KW-1185">Reference proteome</keyword>
<dbReference type="PANTHER" id="PTHR43643:SF6">
    <property type="entry name" value="HISTIDINOL-PHOSPHATE AMINOTRANSFERASE"/>
    <property type="match status" value="1"/>
</dbReference>
<keyword evidence="9" id="KW-0368">Histidine biosynthesis</keyword>
<keyword evidence="8 11" id="KW-0663">Pyridoxal phosphate</keyword>
<evidence type="ECO:0000256" key="11">
    <source>
        <dbReference type="RuleBase" id="RU003693"/>
    </source>
</evidence>
<dbReference type="NCBIfam" id="NF006014">
    <property type="entry name" value="PRK08153.1"/>
    <property type="match status" value="1"/>
</dbReference>
<evidence type="ECO:0000256" key="6">
    <source>
        <dbReference type="ARBA" id="ARBA00022605"/>
    </source>
</evidence>
<dbReference type="InterPro" id="IPR050106">
    <property type="entry name" value="HistidinolP_aminotransfase"/>
</dbReference>
<evidence type="ECO:0000259" key="12">
    <source>
        <dbReference type="Pfam" id="PF00155"/>
    </source>
</evidence>
<evidence type="ECO:0000313" key="14">
    <source>
        <dbReference type="Proteomes" id="UP000248311"/>
    </source>
</evidence>
<proteinExistence type="inferred from homology"/>
<accession>A0A318SU93</accession>
<gene>
    <name evidence="13" type="ORF">DFP88_101126</name>
</gene>
<evidence type="ECO:0000256" key="5">
    <source>
        <dbReference type="ARBA" id="ARBA00022576"/>
    </source>
</evidence>
<dbReference type="EC" id="2.6.1.9" evidence="4"/>
<evidence type="ECO:0000313" key="13">
    <source>
        <dbReference type="EMBL" id="PYE85460.1"/>
    </source>
</evidence>
<dbReference type="InterPro" id="IPR001917">
    <property type="entry name" value="Aminotrans_II_pyridoxalP_BS"/>
</dbReference>
<name>A0A318SU93_9RHOB</name>
<protein>
    <recommendedName>
        <fullName evidence="4">histidinol-phosphate transaminase</fullName>
        <ecNumber evidence="4">2.6.1.9</ecNumber>
    </recommendedName>
</protein>
<evidence type="ECO:0000256" key="3">
    <source>
        <dbReference type="ARBA" id="ARBA00007970"/>
    </source>
</evidence>
<evidence type="ECO:0000256" key="1">
    <source>
        <dbReference type="ARBA" id="ARBA00001933"/>
    </source>
</evidence>
<dbReference type="GO" id="GO:0000105">
    <property type="term" value="P:L-histidine biosynthetic process"/>
    <property type="evidence" value="ECO:0007669"/>
    <property type="project" value="UniProtKB-KW"/>
</dbReference>
<comment type="cofactor">
    <cofactor evidence="1 11">
        <name>pyridoxal 5'-phosphate</name>
        <dbReference type="ChEBI" id="CHEBI:597326"/>
    </cofactor>
</comment>
<comment type="caution">
    <text evidence="13">The sequence shown here is derived from an EMBL/GenBank/DDBJ whole genome shotgun (WGS) entry which is preliminary data.</text>
</comment>
<evidence type="ECO:0000256" key="9">
    <source>
        <dbReference type="ARBA" id="ARBA00023102"/>
    </source>
</evidence>
<feature type="domain" description="Aminotransferase class I/classII large" evidence="12">
    <location>
        <begin position="37"/>
        <end position="357"/>
    </location>
</feature>
<dbReference type="GO" id="GO:0004400">
    <property type="term" value="F:histidinol-phosphate transaminase activity"/>
    <property type="evidence" value="ECO:0007669"/>
    <property type="project" value="UniProtKB-EC"/>
</dbReference>
<keyword evidence="7 13" id="KW-0808">Transferase</keyword>
<dbReference type="AlphaFoldDB" id="A0A318SU93"/>
<sequence length="366" mass="38032">MTDPRLTPLAAGLPATVPFTGPETLERAAGRPFAARLGANESVFGPSPRAVEAMRAAAAEVWMYADPEAQELRAALAAHHGCGAEHIRLGEGIDGLLGLLVRLTVGPGDAVVTSEGAYPTFAFHVAGFGGMLHKVPYRGDYEDPGALLDKAREVGAKLIYLANPDNPMGTCHPPEVIERMVNGIPEGALLVLDEAYVDFAPAAPRIDPADPRVIRMRTFSKAYGLAGLRVGWALGPADLIASFDRVRNHFGMGRIAQAGALAALGDQDWLAQVRGKVAQAQDRIAGIAAGNGLAALPSAANFTAVDCGQDGAFAARVLSGLAARGVFVRMPGPAPLSRCIRISAGTEADLARLAEALPGALQDARG</sequence>
<dbReference type="InterPro" id="IPR015421">
    <property type="entry name" value="PyrdxlP-dep_Trfase_major"/>
</dbReference>
<dbReference type="PANTHER" id="PTHR43643">
    <property type="entry name" value="HISTIDINOL-PHOSPHATE AMINOTRANSFERASE 2"/>
    <property type="match status" value="1"/>
</dbReference>
<dbReference type="InterPro" id="IPR015424">
    <property type="entry name" value="PyrdxlP-dep_Trfase"/>
</dbReference>
<dbReference type="SUPFAM" id="SSF53383">
    <property type="entry name" value="PLP-dependent transferases"/>
    <property type="match status" value="1"/>
</dbReference>
<organism evidence="13 14">
    <name type="scientific">Pseudoroseicyclus aestuarii</name>
    <dbReference type="NCBI Taxonomy" id="1795041"/>
    <lineage>
        <taxon>Bacteria</taxon>
        <taxon>Pseudomonadati</taxon>
        <taxon>Pseudomonadota</taxon>
        <taxon>Alphaproteobacteria</taxon>
        <taxon>Rhodobacterales</taxon>
        <taxon>Paracoccaceae</taxon>
        <taxon>Pseudoroseicyclus</taxon>
    </lineage>
</organism>
<keyword evidence="6" id="KW-0028">Amino-acid biosynthesis</keyword>
<dbReference type="GO" id="GO:0030170">
    <property type="term" value="F:pyridoxal phosphate binding"/>
    <property type="evidence" value="ECO:0007669"/>
    <property type="project" value="InterPro"/>
</dbReference>
<evidence type="ECO:0000256" key="10">
    <source>
        <dbReference type="ARBA" id="ARBA00047481"/>
    </source>
</evidence>
<comment type="pathway">
    <text evidence="2">Amino-acid biosynthesis; L-histidine biosynthesis; L-histidine from 5-phospho-alpha-D-ribose 1-diphosphate: step 7/9.</text>
</comment>
<evidence type="ECO:0000256" key="2">
    <source>
        <dbReference type="ARBA" id="ARBA00005011"/>
    </source>
</evidence>
<evidence type="ECO:0000256" key="7">
    <source>
        <dbReference type="ARBA" id="ARBA00022679"/>
    </source>
</evidence>
<dbReference type="CDD" id="cd00609">
    <property type="entry name" value="AAT_like"/>
    <property type="match status" value="1"/>
</dbReference>
<evidence type="ECO:0000256" key="4">
    <source>
        <dbReference type="ARBA" id="ARBA00012748"/>
    </source>
</evidence>
<dbReference type="EMBL" id="QJTE01000001">
    <property type="protein sequence ID" value="PYE85460.1"/>
    <property type="molecule type" value="Genomic_DNA"/>
</dbReference>
<evidence type="ECO:0000256" key="8">
    <source>
        <dbReference type="ARBA" id="ARBA00022898"/>
    </source>
</evidence>